<evidence type="ECO:0000256" key="1">
    <source>
        <dbReference type="ARBA" id="ARBA00004138"/>
    </source>
</evidence>
<evidence type="ECO:0000259" key="8">
    <source>
        <dbReference type="Pfam" id="PF23383"/>
    </source>
</evidence>
<organism evidence="12 13">
    <name type="scientific">Tribonema minus</name>
    <dbReference type="NCBI Taxonomy" id="303371"/>
    <lineage>
        <taxon>Eukaryota</taxon>
        <taxon>Sar</taxon>
        <taxon>Stramenopiles</taxon>
        <taxon>Ochrophyta</taxon>
        <taxon>PX clade</taxon>
        <taxon>Xanthophyceae</taxon>
        <taxon>Tribonematales</taxon>
        <taxon>Tribonemataceae</taxon>
        <taxon>Tribonema</taxon>
    </lineage>
</organism>
<dbReference type="Gene3D" id="1.25.40.470">
    <property type="match status" value="1"/>
</dbReference>
<dbReference type="Pfam" id="PF23385">
    <property type="entry name" value="Beta-prop_IFT140_2nd"/>
    <property type="match status" value="2"/>
</dbReference>
<reference evidence="12" key="1">
    <citation type="submission" date="2021-02" db="EMBL/GenBank/DDBJ databases">
        <title>First Annotated Genome of the Yellow-green Alga Tribonema minus.</title>
        <authorList>
            <person name="Mahan K.M."/>
        </authorList>
    </citation>
    <scope>NUCLEOTIDE SEQUENCE</scope>
    <source>
        <strain evidence="12">UTEX B ZZ1240</strain>
    </source>
</reference>
<evidence type="ECO:0000259" key="10">
    <source>
        <dbReference type="Pfam" id="PF24760"/>
    </source>
</evidence>
<dbReference type="Pfam" id="PF23383">
    <property type="entry name" value="Beta-prop_IFT140_1st"/>
    <property type="match status" value="2"/>
</dbReference>
<keyword evidence="5" id="KW-0969">Cilium</keyword>
<evidence type="ECO:0000313" key="12">
    <source>
        <dbReference type="EMBL" id="KAG5176880.1"/>
    </source>
</evidence>
<dbReference type="OrthoDB" id="10258787at2759"/>
<dbReference type="InterPro" id="IPR036322">
    <property type="entry name" value="WD40_repeat_dom_sf"/>
</dbReference>
<keyword evidence="2" id="KW-0853">WD repeat</keyword>
<evidence type="ECO:0000259" key="11">
    <source>
        <dbReference type="Pfam" id="PF24762"/>
    </source>
</evidence>
<comment type="subcellular location">
    <subcellularLocation>
        <location evidence="1">Cell projection</location>
        <location evidence="1">Cilium</location>
    </subcellularLocation>
</comment>
<evidence type="ECO:0000256" key="2">
    <source>
        <dbReference type="ARBA" id="ARBA00022574"/>
    </source>
</evidence>
<evidence type="ECO:0000259" key="9">
    <source>
        <dbReference type="Pfam" id="PF23385"/>
    </source>
</evidence>
<dbReference type="Gene3D" id="1.25.40.10">
    <property type="entry name" value="Tetratricopeptide repeat domain"/>
    <property type="match status" value="1"/>
</dbReference>
<feature type="domain" description="IFT140 second beta-propeller" evidence="9">
    <location>
        <begin position="435"/>
        <end position="624"/>
    </location>
</feature>
<name>A0A835YKN9_9STRA</name>
<dbReference type="InterPro" id="IPR015943">
    <property type="entry name" value="WD40/YVTN_repeat-like_dom_sf"/>
</dbReference>
<evidence type="ECO:0000256" key="3">
    <source>
        <dbReference type="ARBA" id="ARBA00022737"/>
    </source>
</evidence>
<dbReference type="GO" id="GO:0036064">
    <property type="term" value="C:ciliary basal body"/>
    <property type="evidence" value="ECO:0007669"/>
    <property type="project" value="TreeGrafter"/>
</dbReference>
<dbReference type="InterPro" id="IPR056156">
    <property type="entry name" value="TPR_IF140_C"/>
</dbReference>
<keyword evidence="3" id="KW-0677">Repeat</keyword>
<dbReference type="InterPro" id="IPR001680">
    <property type="entry name" value="WD40_rpt"/>
</dbReference>
<dbReference type="GO" id="GO:0035721">
    <property type="term" value="P:intraciliary retrograde transport"/>
    <property type="evidence" value="ECO:0007669"/>
    <property type="project" value="TreeGrafter"/>
</dbReference>
<dbReference type="SUPFAM" id="SSF69322">
    <property type="entry name" value="Tricorn protease domain 2"/>
    <property type="match status" value="1"/>
</dbReference>
<feature type="domain" description="IFT140 first beta-propeller" evidence="8">
    <location>
        <begin position="179"/>
        <end position="337"/>
    </location>
</feature>
<accession>A0A835YKN9</accession>
<dbReference type="Gene3D" id="2.130.10.10">
    <property type="entry name" value="YVTN repeat-like/Quinoprotein amine dehydrogenase"/>
    <property type="match status" value="2"/>
</dbReference>
<dbReference type="GO" id="GO:0030991">
    <property type="term" value="C:intraciliary transport particle A"/>
    <property type="evidence" value="ECO:0007669"/>
    <property type="project" value="TreeGrafter"/>
</dbReference>
<dbReference type="Pfam" id="PF24760">
    <property type="entry name" value="TPR_IF140_C"/>
    <property type="match status" value="1"/>
</dbReference>
<dbReference type="InterPro" id="IPR056168">
    <property type="entry name" value="TPR_IF140/IFT172/WDR19"/>
</dbReference>
<evidence type="ECO:0000256" key="5">
    <source>
        <dbReference type="ARBA" id="ARBA00023069"/>
    </source>
</evidence>
<feature type="domain" description="IFT140 second beta-propeller" evidence="9">
    <location>
        <begin position="627"/>
        <end position="741"/>
    </location>
</feature>
<keyword evidence="12" id="KW-0282">Flagellum</keyword>
<sequence>MSSLFFDYKCSGGSTAAATALTWCKSEYLLAVAAEDGHIYFYQDEGVVAPAATIVRETHVPTLMDWHKKGKTLAVGWADGQISLWSVQDQIQDSRTTCSCANGAVHRAPVTLLLWNPAGTCLVTGDAAGTVCVWKCDSHGGTVLPLVQYRKKGAVTAAVFCGSTSSSQDDPVAAALSPPFFFATDTGTVCYADDLGHCTDIQQLGSCVDTLMFYEGAMRLIVVTRSLLMVQLQVADDAHVTQFMKVKLSVSAAAVAERGVRDVAWAGPGLLAAATGEGLVRLWDLANDESYVLSLANTGLDRADRAISIAFDPVKRYLAVGTKDGHAAMWRFIGEYSTDIAAANGKETTVGASLSTCTDDWEPLPTMPGHEGGNISIPCNKVLKHTFITCAYHSSAGMLAAAATGQNSNAAMLSETVLHSSITVVATRMERIAVLQAMSLSGDTLVILSGKQAQLVRLRGPDQAPEKGDPFPSMARAVVVDEPRDQMFLATESRIDILNLAGGFKSSITCTEGEGNPVLADVNGSFLAIATDRGVIKLFDVSKREKKDGVLLPVRPLGSAGRFVCAESGASLGVMRSIRCNADGTRVSVLSDRVLGSVLQICEPDPRLHIYDADKDMMVHYDFAPVRRYPTGHCWDAAEPKLLACETRRLRGRMLTTTGNGGPANGTYMNQTGPEANGNAQRLSVDQKIGQGEDDAKSANIEITTLFVSAEHGPLMQDGFALEAPLESLLGIQVPHLYFTASVPTSGSRSSGDNANGHVRQQLVCSRIMRDFAGLDSSLVFDEKVAQALVDFSYYLTVGDMDHAYAAVRLIRSPSVWENMAHMCVKTKRLDVAEVCLGNMGYARGAAAVRLAKEHEPELEARIAQVAIQLGLLDDAVRLYTECSRYDLLVVLYRSAGLWERALATAEAYDQIHLRATHHLYAKHLEGLGDTEGAIKHYEDADTHRTEVPRMLLERGRLGELEAYIASRGDPELVKWWAKYCESIGDHAAARLFYARAADHLSLVRLACYAGDMNKAAAIVRDTGSVAAAYHLARQHEGRGEWQEAVALYARSRCYNHAMRLAKSHGMDAELMSFAMQSRPSLMVDAAQYFEDKGELDKAVQLYHKGGDVAHALEICFKAGADGQTGMFELLRAITEELGQASGSTNPQVLVQCAQFFLEHGQAEKAVSLYISSKQYRQALDLCATAKVKITEEMAESITPSKDAVDRTQLLQELAQCCKRQGSYHLACKKYTQAGERLKAMKCLLKTGDTKSIIYYASVGRSRDMYVLAANYLQNLDWHSDAEVMRSIVSFYTKAKAMEQLSGFYEACAQVEIDEYRNYEKALGALHEAQQCLSKANTPSSASALSALHQRVQLVQQFVAARRMALDDPPEMLRICHRLLEEPQLDAAVRTGDCCAQLVNWYAAQQDWRQALALLSLLRERNIPLRRYINMQVVAAVCKGAGVHSAEFEDADGNAGARAAPTGGASNGGDGDEDEDEVGEDVNGEDDDSQNDQDGYGISSQFGYRK</sequence>
<proteinExistence type="predicted"/>
<dbReference type="InterPro" id="IPR056154">
    <property type="entry name" value="Beta-prop_IFT140_1st"/>
</dbReference>
<evidence type="ECO:0000313" key="13">
    <source>
        <dbReference type="Proteomes" id="UP000664859"/>
    </source>
</evidence>
<dbReference type="FunFam" id="1.25.40.470:FF:000015">
    <property type="entry name" value="Intraflagellar transport particle protein 140"/>
    <property type="match status" value="1"/>
</dbReference>
<feature type="domain" description="IFT140 first beta-propeller" evidence="8">
    <location>
        <begin position="4"/>
        <end position="164"/>
    </location>
</feature>
<evidence type="ECO:0000256" key="6">
    <source>
        <dbReference type="ARBA" id="ARBA00023273"/>
    </source>
</evidence>
<feature type="compositionally biased region" description="Acidic residues" evidence="7">
    <location>
        <begin position="1470"/>
        <end position="1491"/>
    </location>
</feature>
<dbReference type="InterPro" id="IPR056155">
    <property type="entry name" value="Beta-prop_IFT140_2nd"/>
</dbReference>
<feature type="region of interest" description="Disordered" evidence="7">
    <location>
        <begin position="1452"/>
        <end position="1506"/>
    </location>
</feature>
<evidence type="ECO:0000256" key="4">
    <source>
        <dbReference type="ARBA" id="ARBA00022803"/>
    </source>
</evidence>
<keyword evidence="13" id="KW-1185">Reference proteome</keyword>
<dbReference type="PANTHER" id="PTHR15722:SF7">
    <property type="entry name" value="INTRAFLAGELLAR TRANSPORT PROTEIN 140 HOMOLOG"/>
    <property type="match status" value="1"/>
</dbReference>
<feature type="domain" description="IF140/IFT172/WDR19 TPR" evidence="11">
    <location>
        <begin position="799"/>
        <end position="1291"/>
    </location>
</feature>
<keyword evidence="6" id="KW-0966">Cell projection</keyword>
<dbReference type="SMART" id="SM00320">
    <property type="entry name" value="WD40"/>
    <property type="match status" value="5"/>
</dbReference>
<evidence type="ECO:0000256" key="7">
    <source>
        <dbReference type="SAM" id="MobiDB-lite"/>
    </source>
</evidence>
<feature type="domain" description="IF140 C-terminal TPR" evidence="10">
    <location>
        <begin position="1299"/>
        <end position="1417"/>
    </location>
</feature>
<dbReference type="SUPFAM" id="SSF50978">
    <property type="entry name" value="WD40 repeat-like"/>
    <property type="match status" value="1"/>
</dbReference>
<dbReference type="EMBL" id="JAFCMP010000532">
    <property type="protein sequence ID" value="KAG5176880.1"/>
    <property type="molecule type" value="Genomic_DNA"/>
</dbReference>
<dbReference type="Pfam" id="PF24762">
    <property type="entry name" value="TPR_IF140-IFT172"/>
    <property type="match status" value="1"/>
</dbReference>
<keyword evidence="4" id="KW-0802">TPR repeat</keyword>
<dbReference type="PANTHER" id="PTHR15722">
    <property type="entry name" value="IFT140/172-RELATED"/>
    <property type="match status" value="1"/>
</dbReference>
<dbReference type="InterPro" id="IPR011990">
    <property type="entry name" value="TPR-like_helical_dom_sf"/>
</dbReference>
<dbReference type="Proteomes" id="UP000664859">
    <property type="component" value="Unassembled WGS sequence"/>
</dbReference>
<protein>
    <submittedName>
        <fullName evidence="12">Putative intraflagellar transport protein 140</fullName>
    </submittedName>
</protein>
<comment type="caution">
    <text evidence="12">The sequence shown here is derived from an EMBL/GenBank/DDBJ whole genome shotgun (WGS) entry which is preliminary data.</text>
</comment>
<gene>
    <name evidence="12" type="ORF">JKP88DRAFT_258904</name>
</gene>
<dbReference type="GO" id="GO:0005930">
    <property type="term" value="C:axoneme"/>
    <property type="evidence" value="ECO:0007669"/>
    <property type="project" value="TreeGrafter"/>
</dbReference>